<comment type="similarity">
    <text evidence="4">Belongs to the FMO family.</text>
</comment>
<evidence type="ECO:0000256" key="11">
    <source>
        <dbReference type="ARBA" id="ARBA00022692"/>
    </source>
</evidence>
<dbReference type="PIRSF" id="PIRSF000332">
    <property type="entry name" value="FMO"/>
    <property type="match status" value="1"/>
</dbReference>
<comment type="subcellular location">
    <subcellularLocation>
        <location evidence="2">Endoplasmic reticulum membrane</location>
        <topology evidence="2">Single-pass membrane protein</topology>
    </subcellularLocation>
    <subcellularLocation>
        <location evidence="3">Microsome membrane</location>
    </subcellularLocation>
</comment>
<evidence type="ECO:0000256" key="28">
    <source>
        <dbReference type="ARBA" id="ARBA00047864"/>
    </source>
</evidence>
<evidence type="ECO:0000256" key="12">
    <source>
        <dbReference type="ARBA" id="ARBA00022824"/>
    </source>
</evidence>
<reference evidence="36" key="1">
    <citation type="submission" date="2017-12" db="EMBL/GenBank/DDBJ databases">
        <title>Improved Draft Genome Sequence of Microcystis aeruginosa NIES-298, a Microcystin-Producing Cyanobacterium from Lake Kasumigaura, Japan.</title>
        <authorList>
            <person name="Yamaguchi H."/>
            <person name="Suzuki S."/>
            <person name="Kawachi M."/>
        </authorList>
    </citation>
    <scope>NUCLEOTIDE SEQUENCE [LARGE SCALE GENOMIC DNA]</scope>
    <source>
        <strain evidence="36">NIES-298</strain>
    </source>
</reference>
<evidence type="ECO:0000256" key="24">
    <source>
        <dbReference type="ARBA" id="ARBA00045722"/>
    </source>
</evidence>
<evidence type="ECO:0000313" key="36">
    <source>
        <dbReference type="Proteomes" id="UP000236321"/>
    </source>
</evidence>
<comment type="catalytic activity">
    <reaction evidence="25">
        <text>hexan-3-one + NADPH + O2 + H(+) = propyl propanoate + NADP(+) + H2O</text>
        <dbReference type="Rhea" id="RHEA:54848"/>
        <dbReference type="ChEBI" id="CHEBI:15377"/>
        <dbReference type="ChEBI" id="CHEBI:15378"/>
        <dbReference type="ChEBI" id="CHEBI:15379"/>
        <dbReference type="ChEBI" id="CHEBI:57783"/>
        <dbReference type="ChEBI" id="CHEBI:58349"/>
        <dbReference type="ChEBI" id="CHEBI:89828"/>
        <dbReference type="ChEBI" id="CHEBI:89891"/>
    </reaction>
    <physiologicalReaction direction="left-to-right" evidence="25">
        <dbReference type="Rhea" id="RHEA:54849"/>
    </physiologicalReaction>
</comment>
<evidence type="ECO:0000256" key="1">
    <source>
        <dbReference type="ARBA" id="ARBA00001974"/>
    </source>
</evidence>
<keyword evidence="8" id="KW-0488">Methylation</keyword>
<evidence type="ECO:0000256" key="20">
    <source>
        <dbReference type="ARBA" id="ARBA00023136"/>
    </source>
</evidence>
<dbReference type="GO" id="GO:0050661">
    <property type="term" value="F:NADP binding"/>
    <property type="evidence" value="ECO:0007669"/>
    <property type="project" value="InterPro"/>
</dbReference>
<keyword evidence="13" id="KW-0274">FAD</keyword>
<dbReference type="RefSeq" id="WP_103112241.1">
    <property type="nucleotide sequence ID" value="NZ_BEIU01000018.1"/>
</dbReference>
<gene>
    <name evidence="35" type="ORF">BGM30_21730</name>
</gene>
<keyword evidence="15" id="KW-0521">NADP</keyword>
<dbReference type="GO" id="GO:0016174">
    <property type="term" value="F:NAD(P)H oxidase H2O2-forming activity"/>
    <property type="evidence" value="ECO:0007669"/>
    <property type="project" value="UniProtKB-EC"/>
</dbReference>
<dbReference type="InterPro" id="IPR000960">
    <property type="entry name" value="Flavin_mOase"/>
</dbReference>
<proteinExistence type="inferred from homology"/>
<keyword evidence="20" id="KW-0472">Membrane</keyword>
<dbReference type="EC" id="1.6.3.1" evidence="6"/>
<comment type="catalytic activity">
    <reaction evidence="29">
        <text>hexan-3-one + NADPH + O2 + H(+) = ethyl butanoate + NADP(+) + H2O</text>
        <dbReference type="Rhea" id="RHEA:54844"/>
        <dbReference type="ChEBI" id="CHEBI:15377"/>
        <dbReference type="ChEBI" id="CHEBI:15378"/>
        <dbReference type="ChEBI" id="CHEBI:15379"/>
        <dbReference type="ChEBI" id="CHEBI:57783"/>
        <dbReference type="ChEBI" id="CHEBI:58349"/>
        <dbReference type="ChEBI" id="CHEBI:88764"/>
        <dbReference type="ChEBI" id="CHEBI:89891"/>
    </reaction>
    <physiologicalReaction direction="left-to-right" evidence="29">
        <dbReference type="Rhea" id="RHEA:54845"/>
    </physiologicalReaction>
</comment>
<keyword evidence="17" id="KW-0560">Oxidoreductase</keyword>
<evidence type="ECO:0000256" key="21">
    <source>
        <dbReference type="ARBA" id="ARBA00029728"/>
    </source>
</evidence>
<dbReference type="InterPro" id="IPR002257">
    <property type="entry name" value="Flavin_mOase_5"/>
</dbReference>
<organism evidence="35 36">
    <name type="scientific">Microcystis aeruginosa NIES-298</name>
    <dbReference type="NCBI Taxonomy" id="449468"/>
    <lineage>
        <taxon>Bacteria</taxon>
        <taxon>Bacillati</taxon>
        <taxon>Cyanobacteriota</taxon>
        <taxon>Cyanophyceae</taxon>
        <taxon>Oscillatoriophycideae</taxon>
        <taxon>Chroococcales</taxon>
        <taxon>Microcystaceae</taxon>
        <taxon>Microcystis</taxon>
    </lineage>
</organism>
<evidence type="ECO:0000256" key="33">
    <source>
        <dbReference type="ARBA" id="ARBA00049443"/>
    </source>
</evidence>
<keyword evidence="19" id="KW-0443">Lipid metabolism</keyword>
<evidence type="ECO:0000256" key="27">
    <source>
        <dbReference type="ARBA" id="ARBA00047855"/>
    </source>
</evidence>
<evidence type="ECO:0000256" key="22">
    <source>
        <dbReference type="ARBA" id="ARBA00033213"/>
    </source>
</evidence>
<evidence type="ECO:0000256" key="15">
    <source>
        <dbReference type="ARBA" id="ARBA00022857"/>
    </source>
</evidence>
<keyword evidence="9" id="KW-0597">Phosphoprotein</keyword>
<evidence type="ECO:0000256" key="31">
    <source>
        <dbReference type="ARBA" id="ARBA00048989"/>
    </source>
</evidence>
<keyword evidence="12" id="KW-0256">Endoplasmic reticulum</keyword>
<dbReference type="Proteomes" id="UP000236321">
    <property type="component" value="Unassembled WGS sequence"/>
</dbReference>
<comment type="catalytic activity">
    <reaction evidence="34">
        <text>octan-3-one + NADPH + O2 + H(+) = pentyl propanoate + NADP(+) + H2O</text>
        <dbReference type="Rhea" id="RHEA:54840"/>
        <dbReference type="ChEBI" id="CHEBI:15377"/>
        <dbReference type="ChEBI" id="CHEBI:15378"/>
        <dbReference type="ChEBI" id="CHEBI:15379"/>
        <dbReference type="ChEBI" id="CHEBI:57783"/>
        <dbReference type="ChEBI" id="CHEBI:58349"/>
        <dbReference type="ChEBI" id="CHEBI:80946"/>
        <dbReference type="ChEBI" id="CHEBI:87373"/>
    </reaction>
    <physiologicalReaction direction="left-to-right" evidence="34">
        <dbReference type="Rhea" id="RHEA:54841"/>
    </physiologicalReaction>
</comment>
<dbReference type="Pfam" id="PF00743">
    <property type="entry name" value="FMO-like"/>
    <property type="match status" value="1"/>
</dbReference>
<evidence type="ECO:0000256" key="23">
    <source>
        <dbReference type="ARBA" id="ARBA00033301"/>
    </source>
</evidence>
<evidence type="ECO:0000256" key="26">
    <source>
        <dbReference type="ARBA" id="ARBA00047574"/>
    </source>
</evidence>
<dbReference type="PROSITE" id="PS51257">
    <property type="entry name" value="PROKAR_LIPOPROTEIN"/>
    <property type="match status" value="1"/>
</dbReference>
<evidence type="ECO:0000256" key="29">
    <source>
        <dbReference type="ARBA" id="ARBA00047977"/>
    </source>
</evidence>
<comment type="cofactor">
    <cofactor evidence="1">
        <name>FAD</name>
        <dbReference type="ChEBI" id="CHEBI:57692"/>
    </cofactor>
</comment>
<evidence type="ECO:0000256" key="25">
    <source>
        <dbReference type="ARBA" id="ARBA00047426"/>
    </source>
</evidence>
<evidence type="ECO:0000256" key="17">
    <source>
        <dbReference type="ARBA" id="ARBA00023002"/>
    </source>
</evidence>
<evidence type="ECO:0000256" key="2">
    <source>
        <dbReference type="ARBA" id="ARBA00004389"/>
    </source>
</evidence>
<dbReference type="GO" id="GO:0050660">
    <property type="term" value="F:flavin adenine dinucleotide binding"/>
    <property type="evidence" value="ECO:0007669"/>
    <property type="project" value="InterPro"/>
</dbReference>
<evidence type="ECO:0000256" key="10">
    <source>
        <dbReference type="ARBA" id="ARBA00022630"/>
    </source>
</evidence>
<dbReference type="PRINTS" id="PR01125">
    <property type="entry name" value="FMOXYGENASE5"/>
</dbReference>
<comment type="catalytic activity">
    <reaction evidence="30">
        <text>octan-3-one + NADPH + O2 + H(+) = ethyl hexanoate + NADP(+) + H2O</text>
        <dbReference type="Rhea" id="RHEA:54856"/>
        <dbReference type="ChEBI" id="CHEBI:15377"/>
        <dbReference type="ChEBI" id="CHEBI:15378"/>
        <dbReference type="ChEBI" id="CHEBI:15379"/>
        <dbReference type="ChEBI" id="CHEBI:57783"/>
        <dbReference type="ChEBI" id="CHEBI:58349"/>
        <dbReference type="ChEBI" id="CHEBI:80946"/>
        <dbReference type="ChEBI" id="CHEBI:86055"/>
    </reaction>
    <physiologicalReaction direction="left-to-right" evidence="30">
        <dbReference type="Rhea" id="RHEA:54857"/>
    </physiologicalReaction>
</comment>
<evidence type="ECO:0000256" key="32">
    <source>
        <dbReference type="ARBA" id="ARBA00048990"/>
    </source>
</evidence>
<dbReference type="EMBL" id="BEYQ01000006">
    <property type="protein sequence ID" value="GBD53080.1"/>
    <property type="molecule type" value="Genomic_DNA"/>
</dbReference>
<dbReference type="InterPro" id="IPR020946">
    <property type="entry name" value="Flavin_mOase-like"/>
</dbReference>
<comment type="catalytic activity">
    <reaction evidence="27">
        <text>sulcatone + NADPH + O2 + H(+) = 4-methylpent-3-en-1-yl acetate + NADP(+) + H2O</text>
        <dbReference type="Rhea" id="RHEA:54864"/>
        <dbReference type="ChEBI" id="CHEBI:15377"/>
        <dbReference type="ChEBI" id="CHEBI:15378"/>
        <dbReference type="ChEBI" id="CHEBI:15379"/>
        <dbReference type="ChEBI" id="CHEBI:16310"/>
        <dbReference type="ChEBI" id="CHEBI:57783"/>
        <dbReference type="ChEBI" id="CHEBI:58349"/>
        <dbReference type="ChEBI" id="CHEBI:138373"/>
    </reaction>
    <physiologicalReaction direction="left-to-right" evidence="27">
        <dbReference type="Rhea" id="RHEA:54865"/>
    </physiologicalReaction>
</comment>
<evidence type="ECO:0000256" key="34">
    <source>
        <dbReference type="ARBA" id="ARBA00049475"/>
    </source>
</evidence>
<evidence type="ECO:0000256" key="4">
    <source>
        <dbReference type="ARBA" id="ARBA00009183"/>
    </source>
</evidence>
<dbReference type="GO" id="GO:0006629">
    <property type="term" value="P:lipid metabolic process"/>
    <property type="evidence" value="ECO:0007669"/>
    <property type="project" value="UniProtKB-KW"/>
</dbReference>
<evidence type="ECO:0000256" key="14">
    <source>
        <dbReference type="ARBA" id="ARBA00022848"/>
    </source>
</evidence>
<evidence type="ECO:0000256" key="30">
    <source>
        <dbReference type="ARBA" id="ARBA00048459"/>
    </source>
</evidence>
<evidence type="ECO:0000256" key="8">
    <source>
        <dbReference type="ARBA" id="ARBA00022481"/>
    </source>
</evidence>
<sequence length="454" mass="51827">MNPLLDRVCIIGAGASGIAACKVLKERRIAFDCYEMSNRVGGLWVYNNANGLSSAYRSLHINTSKQLMQYSDYPLSEEYPNFPHHSQIAQYFDDYAEHFGLKPHIHFQTKVVQAEPLELGGWQITLDDQSCHNYRALIVANGHHWNPRWPNPSFPGEFEGKQTHSHYYKSGEIYQDKNIVVVGFGNSAMDIAVEVSRIARNTYLSVRRGFHIIPKHVLGTPLDLAPIPRFLPFSWKLKIQAFAVKLQVGKLSQYGLPDPDHPYMHAHPTISSDIFSALSHGRVKPKPNIQKLDGDGVIFVDGSREKVDEIIYCTGYNVSFPFFRSEVIEVKNNEVQLFHHVFHPHYRDLFFIGLLQPIGPVMPIAELQSQWISQYLLGEYKLPDSRTMKREIFQEKEQVCQRYGYSARHTMQVDYEPYIARVKNEMKKGSRGAVPLLQSEANSLLPAHIVSTIS</sequence>
<comment type="catalytic activity">
    <reaction evidence="26">
        <text>heptan-2-one + NADPH + O2 + H(+) = pentyl acetate + NADP(+) + H2O</text>
        <dbReference type="Rhea" id="RHEA:54836"/>
        <dbReference type="ChEBI" id="CHEBI:5672"/>
        <dbReference type="ChEBI" id="CHEBI:15377"/>
        <dbReference type="ChEBI" id="CHEBI:15378"/>
        <dbReference type="ChEBI" id="CHEBI:15379"/>
        <dbReference type="ChEBI" id="CHEBI:57783"/>
        <dbReference type="ChEBI" id="CHEBI:58349"/>
        <dbReference type="ChEBI" id="CHEBI:87362"/>
    </reaction>
    <physiologicalReaction direction="left-to-right" evidence="26">
        <dbReference type="Rhea" id="RHEA:54837"/>
    </physiologicalReaction>
</comment>
<dbReference type="InterPro" id="IPR050346">
    <property type="entry name" value="FMO-like"/>
</dbReference>
<evidence type="ECO:0000256" key="5">
    <source>
        <dbReference type="ARBA" id="ARBA00010139"/>
    </source>
</evidence>
<keyword evidence="18" id="KW-0503">Monooxygenase</keyword>
<keyword evidence="10" id="KW-0285">Flavoprotein</keyword>
<evidence type="ECO:0000256" key="7">
    <source>
        <dbReference type="ARBA" id="ARBA00019213"/>
    </source>
</evidence>
<comment type="similarity">
    <text evidence="5">Belongs to the FAD-binding monooxygenase family.</text>
</comment>
<keyword evidence="16" id="KW-1133">Transmembrane helix</keyword>
<evidence type="ECO:0000256" key="19">
    <source>
        <dbReference type="ARBA" id="ARBA00023098"/>
    </source>
</evidence>
<dbReference type="PANTHER" id="PTHR23023">
    <property type="entry name" value="DIMETHYLANILINE MONOOXYGENASE"/>
    <property type="match status" value="1"/>
</dbReference>
<protein>
    <recommendedName>
        <fullName evidence="7">Flavin-containing monooxygenase 5</fullName>
        <ecNumber evidence="6">1.6.3.1</ecNumber>
    </recommendedName>
    <alternativeName>
        <fullName evidence="23">Dimethylaniline monooxygenase [N-oxide-forming] 5</fullName>
    </alternativeName>
    <alternativeName>
        <fullName evidence="21">Dimethylaniline oxidase 5</fullName>
    </alternativeName>
    <alternativeName>
        <fullName evidence="22">NADPH oxidase</fullName>
    </alternativeName>
</protein>
<comment type="catalytic activity">
    <reaction evidence="32">
        <text>heptan-4-one + NADPH + O2 + H(+) = propyl butanoate + NADP(+) + H2O</text>
        <dbReference type="Rhea" id="RHEA:54852"/>
        <dbReference type="ChEBI" id="CHEBI:15377"/>
        <dbReference type="ChEBI" id="CHEBI:15378"/>
        <dbReference type="ChEBI" id="CHEBI:15379"/>
        <dbReference type="ChEBI" id="CHEBI:57783"/>
        <dbReference type="ChEBI" id="CHEBI:58349"/>
        <dbReference type="ChEBI" id="CHEBI:89484"/>
        <dbReference type="ChEBI" id="CHEBI:89719"/>
    </reaction>
    <physiologicalReaction direction="left-to-right" evidence="32">
        <dbReference type="Rhea" id="RHEA:54853"/>
    </physiologicalReaction>
</comment>
<comment type="catalytic activity">
    <reaction evidence="33">
        <text>N,N-dimethylaniline + NADPH + O2 + H(+) = N,N-dimethylaniline N-oxide + NADP(+) + H2O</text>
        <dbReference type="Rhea" id="RHEA:24468"/>
        <dbReference type="ChEBI" id="CHEBI:15377"/>
        <dbReference type="ChEBI" id="CHEBI:15378"/>
        <dbReference type="ChEBI" id="CHEBI:15379"/>
        <dbReference type="ChEBI" id="CHEBI:16269"/>
        <dbReference type="ChEBI" id="CHEBI:17735"/>
        <dbReference type="ChEBI" id="CHEBI:57783"/>
        <dbReference type="ChEBI" id="CHEBI:58349"/>
        <dbReference type="EC" id="1.14.13.8"/>
    </reaction>
    <physiologicalReaction direction="left-to-right" evidence="33">
        <dbReference type="Rhea" id="RHEA:24469"/>
    </physiologicalReaction>
</comment>
<dbReference type="Gene3D" id="3.50.50.60">
    <property type="entry name" value="FAD/NAD(P)-binding domain"/>
    <property type="match status" value="1"/>
</dbReference>
<evidence type="ECO:0000256" key="6">
    <source>
        <dbReference type="ARBA" id="ARBA00012698"/>
    </source>
</evidence>
<comment type="catalytic activity">
    <reaction evidence="31">
        <text>(2E)-geranial + NADPH + O2 + H(+) = (1E)-2,6-dimethylhepta-1,5-dien-1-yl formate + NADP(+) + H2O</text>
        <dbReference type="Rhea" id="RHEA:54860"/>
        <dbReference type="ChEBI" id="CHEBI:15377"/>
        <dbReference type="ChEBI" id="CHEBI:15378"/>
        <dbReference type="ChEBI" id="CHEBI:15379"/>
        <dbReference type="ChEBI" id="CHEBI:16980"/>
        <dbReference type="ChEBI" id="CHEBI:57783"/>
        <dbReference type="ChEBI" id="CHEBI:58349"/>
        <dbReference type="ChEBI" id="CHEBI:138375"/>
    </reaction>
    <physiologicalReaction direction="left-to-right" evidence="31">
        <dbReference type="Rhea" id="RHEA:54861"/>
    </physiologicalReaction>
</comment>
<evidence type="ECO:0000256" key="18">
    <source>
        <dbReference type="ARBA" id="ARBA00023033"/>
    </source>
</evidence>
<name>A0A2H6BSA6_MICAE</name>
<accession>A0A2H6BSA6</accession>
<dbReference type="FunFam" id="3.50.50.60:FF:000159">
    <property type="entry name" value="Dimethylaniline monooxygenase [N-oxide-forming]"/>
    <property type="match status" value="1"/>
</dbReference>
<evidence type="ECO:0000256" key="16">
    <source>
        <dbReference type="ARBA" id="ARBA00022989"/>
    </source>
</evidence>
<comment type="catalytic activity">
    <reaction evidence="28">
        <text>NADPH + O2 + H(+) = H2O2 + NADP(+)</text>
        <dbReference type="Rhea" id="RHEA:11260"/>
        <dbReference type="ChEBI" id="CHEBI:15378"/>
        <dbReference type="ChEBI" id="CHEBI:15379"/>
        <dbReference type="ChEBI" id="CHEBI:16240"/>
        <dbReference type="ChEBI" id="CHEBI:57783"/>
        <dbReference type="ChEBI" id="CHEBI:58349"/>
        <dbReference type="EC" id="1.6.3.1"/>
    </reaction>
    <physiologicalReaction direction="left-to-right" evidence="28">
        <dbReference type="Rhea" id="RHEA:11261"/>
    </physiologicalReaction>
</comment>
<keyword evidence="14" id="KW-0492">Microsome</keyword>
<dbReference type="AlphaFoldDB" id="A0A2H6BSA6"/>
<evidence type="ECO:0000313" key="35">
    <source>
        <dbReference type="EMBL" id="GBD53080.1"/>
    </source>
</evidence>
<dbReference type="InterPro" id="IPR036188">
    <property type="entry name" value="FAD/NAD-bd_sf"/>
</dbReference>
<evidence type="ECO:0000256" key="13">
    <source>
        <dbReference type="ARBA" id="ARBA00022827"/>
    </source>
</evidence>
<evidence type="ECO:0000256" key="3">
    <source>
        <dbReference type="ARBA" id="ARBA00004524"/>
    </source>
</evidence>
<evidence type="ECO:0000256" key="9">
    <source>
        <dbReference type="ARBA" id="ARBA00022553"/>
    </source>
</evidence>
<dbReference type="PRINTS" id="PR00370">
    <property type="entry name" value="FMOXYGENASE"/>
</dbReference>
<comment type="function">
    <text evidence="24">Acts as a Baeyer-Villiger monooxygenase on a broad range of substrates. Catalyzes the insertion of an oxygen atom into a carbon-carbon bond adjacent to a carbonyl, which converts ketones to esters. Active on diverse carbonyl compounds, whereas soft nucleophiles are mostly non- or poorly reactive. In contrast with other forms of FMO it is non- or poorly active on 'classical' substrates such as drugs, pesticides, and dietary components containing soft nucleophilic heteroatoms. Able to oxidize drug molecules bearing a carbonyl group on an aliphatic chain, such as nabumetone and pentoxifylline. Also, in the absence of substrates, shows slow but yet significant NADPH oxidase activity. Acts as a positive modulator of cholesterol biosynthesis as well as glucose homeostasis, promoting metabolic aging via pleiotropic effects.</text>
</comment>
<dbReference type="SUPFAM" id="SSF51905">
    <property type="entry name" value="FAD/NAD(P)-binding domain"/>
    <property type="match status" value="2"/>
</dbReference>
<keyword evidence="11" id="KW-0812">Transmembrane</keyword>
<comment type="caution">
    <text evidence="35">The sequence shown here is derived from an EMBL/GenBank/DDBJ whole genome shotgun (WGS) entry which is preliminary data.</text>
</comment>
<dbReference type="GO" id="GO:0004499">
    <property type="term" value="F:N,N-dimethylaniline monooxygenase activity"/>
    <property type="evidence" value="ECO:0007669"/>
    <property type="project" value="InterPro"/>
</dbReference>